<evidence type="ECO:0000313" key="1">
    <source>
        <dbReference type="EMBL" id="MFC3204343.1"/>
    </source>
</evidence>
<evidence type="ECO:0000313" key="2">
    <source>
        <dbReference type="Proteomes" id="UP001595477"/>
    </source>
</evidence>
<dbReference type="InterPro" id="IPR006905">
    <property type="entry name" value="Flavin_halogenase"/>
</dbReference>
<dbReference type="Pfam" id="PF04820">
    <property type="entry name" value="Trp_halogenase"/>
    <property type="match status" value="1"/>
</dbReference>
<dbReference type="PANTHER" id="PTHR43747">
    <property type="entry name" value="FAD-BINDING PROTEIN"/>
    <property type="match status" value="1"/>
</dbReference>
<dbReference type="Proteomes" id="UP001595477">
    <property type="component" value="Unassembled WGS sequence"/>
</dbReference>
<proteinExistence type="predicted"/>
<reference evidence="2" key="1">
    <citation type="journal article" date="2019" name="Int. J. Syst. Evol. Microbiol.">
        <title>The Global Catalogue of Microorganisms (GCM) 10K type strain sequencing project: providing services to taxonomists for standard genome sequencing and annotation.</title>
        <authorList>
            <consortium name="The Broad Institute Genomics Platform"/>
            <consortium name="The Broad Institute Genome Sequencing Center for Infectious Disease"/>
            <person name="Wu L."/>
            <person name="Ma J."/>
        </authorList>
    </citation>
    <scope>NUCLEOTIDE SEQUENCE [LARGE SCALE GENOMIC DNA]</scope>
    <source>
        <strain evidence="2">KCTC 52449</strain>
    </source>
</reference>
<dbReference type="SUPFAM" id="SSF51905">
    <property type="entry name" value="FAD/NAD(P)-binding domain"/>
    <property type="match status" value="1"/>
</dbReference>
<dbReference type="EC" id="1.14.19.-" evidence="1"/>
<gene>
    <name evidence="1" type="ORF">ACFOEW_21275</name>
</gene>
<name>A0ABV7K4N4_9ALTE</name>
<organism evidence="1 2">
    <name type="scientific">Alteromonas oceani</name>
    <dbReference type="NCBI Taxonomy" id="2071609"/>
    <lineage>
        <taxon>Bacteria</taxon>
        <taxon>Pseudomonadati</taxon>
        <taxon>Pseudomonadota</taxon>
        <taxon>Gammaproteobacteria</taxon>
        <taxon>Alteromonadales</taxon>
        <taxon>Alteromonadaceae</taxon>
        <taxon>Alteromonas/Salinimonas group</taxon>
        <taxon>Alteromonas</taxon>
    </lineage>
</organism>
<keyword evidence="1" id="KW-0560">Oxidoreductase</keyword>
<comment type="caution">
    <text evidence="1">The sequence shown here is derived from an EMBL/GenBank/DDBJ whole genome shotgun (WGS) entry which is preliminary data.</text>
</comment>
<dbReference type="Gene3D" id="3.50.50.60">
    <property type="entry name" value="FAD/NAD(P)-binding domain"/>
    <property type="match status" value="1"/>
</dbReference>
<dbReference type="InterPro" id="IPR033856">
    <property type="entry name" value="Trp_halogen"/>
</dbReference>
<keyword evidence="2" id="KW-1185">Reference proteome</keyword>
<dbReference type="EMBL" id="JBHRSX010000101">
    <property type="protein sequence ID" value="MFC3204343.1"/>
    <property type="molecule type" value="Genomic_DNA"/>
</dbReference>
<sequence>MQKNITRVVVVGGGTAGWLTAGIIAAKNPLVGENSHTEVILVESPDVKNLGVGEGTWPTMRDTLRLLGIAEKQFLSECEASFKQASKFVGWQQGGEDKYYHPFTAPAGFGAVNLVEAWHDEGCPGDFESWVCAQGMACERYQAPKMPQLPEYAYNFNYGYHLSADKFVALLHRHCTEQLGVQYKSAHVAGIQSHPDGAIAAIELAEGEPLAGDLFIDCSGFSARLIGQHYNVPFVSKRHILFNDTAVAAQVNHASDQTPIASCTVATARPHGWVWDIALQSRRGIGHVFASELTTETQAEDALRAYISSDESLSQKAIMPRTIRFDPGHRARFWEHNCVAIGVSAGFVEPLEATALVLIEKSAEWIADQLPRSRAAMAVLRKRYNEMTDARWGEIIDFIKLHYVLSERRDSPYWQAHADPASWTDSLRDALQLWQSQPPGLLETNLRQELFSSASKQYVLYGMGFRSHDWQPGGITSLRKPLIERVRREFLHNGDKLLAQLPTNREYFNRLKAASA</sequence>
<dbReference type="RefSeq" id="WP_123323355.1">
    <property type="nucleotide sequence ID" value="NZ_JBHRSX010000101.1"/>
</dbReference>
<dbReference type="InterPro" id="IPR036188">
    <property type="entry name" value="FAD/NAD-bd_sf"/>
</dbReference>
<dbReference type="InterPro" id="IPR050816">
    <property type="entry name" value="Flavin-dep_Halogenase_NPB"/>
</dbReference>
<dbReference type="GO" id="GO:0016491">
    <property type="term" value="F:oxidoreductase activity"/>
    <property type="evidence" value="ECO:0007669"/>
    <property type="project" value="UniProtKB-KW"/>
</dbReference>
<accession>A0ABV7K4N4</accession>
<protein>
    <submittedName>
        <fullName evidence="1">Tryptophan halogenase family protein</fullName>
        <ecNumber evidence="1">1.14.19.-</ecNumber>
    </submittedName>
</protein>
<dbReference type="PANTHER" id="PTHR43747:SF4">
    <property type="entry name" value="FLAVIN-DEPENDENT TRYPTOPHAN HALOGENASE"/>
    <property type="match status" value="1"/>
</dbReference>
<dbReference type="PIRSF" id="PIRSF011396">
    <property type="entry name" value="Trp_halogenase"/>
    <property type="match status" value="1"/>
</dbReference>